<evidence type="ECO:0008006" key="4">
    <source>
        <dbReference type="Google" id="ProtNLM"/>
    </source>
</evidence>
<feature type="region of interest" description="Disordered" evidence="1">
    <location>
        <begin position="1"/>
        <end position="30"/>
    </location>
</feature>
<feature type="region of interest" description="Disordered" evidence="1">
    <location>
        <begin position="283"/>
        <end position="315"/>
    </location>
</feature>
<keyword evidence="3" id="KW-1185">Reference proteome</keyword>
<name>A0ABY6WCQ8_9BURK</name>
<gene>
    <name evidence="2" type="ORF">PCA20602_04813</name>
</gene>
<dbReference type="Proteomes" id="UP000366065">
    <property type="component" value="Unassembled WGS sequence"/>
</dbReference>
<dbReference type="EMBL" id="CABPRV010000015">
    <property type="protein sequence ID" value="VVE52651.1"/>
    <property type="molecule type" value="Genomic_DNA"/>
</dbReference>
<organism evidence="2 3">
    <name type="scientific">Pandoraea capi</name>
    <dbReference type="NCBI Taxonomy" id="2508286"/>
    <lineage>
        <taxon>Bacteria</taxon>
        <taxon>Pseudomonadati</taxon>
        <taxon>Pseudomonadota</taxon>
        <taxon>Betaproteobacteria</taxon>
        <taxon>Burkholderiales</taxon>
        <taxon>Burkholderiaceae</taxon>
        <taxon>Pandoraea</taxon>
    </lineage>
</organism>
<proteinExistence type="predicted"/>
<feature type="region of interest" description="Disordered" evidence="1">
    <location>
        <begin position="183"/>
        <end position="209"/>
    </location>
</feature>
<reference evidence="2 3" key="1">
    <citation type="submission" date="2019-08" db="EMBL/GenBank/DDBJ databases">
        <authorList>
            <person name="Peeters C."/>
        </authorList>
    </citation>
    <scope>NUCLEOTIDE SEQUENCE [LARGE SCALE GENOMIC DNA]</scope>
    <source>
        <strain evidence="2 3">LMG 20602</strain>
    </source>
</reference>
<accession>A0ABY6WCQ8</accession>
<comment type="caution">
    <text evidence="2">The sequence shown here is derived from an EMBL/GenBank/DDBJ whole genome shotgun (WGS) entry which is preliminary data.</text>
</comment>
<protein>
    <recommendedName>
        <fullName evidence="4">Secretion protein EspA</fullName>
    </recommendedName>
</protein>
<evidence type="ECO:0000256" key="1">
    <source>
        <dbReference type="SAM" id="MobiDB-lite"/>
    </source>
</evidence>
<evidence type="ECO:0000313" key="2">
    <source>
        <dbReference type="EMBL" id="VVE52651.1"/>
    </source>
</evidence>
<sequence length="315" mass="32969">MHSPRFSPNTPSVSPSLATGTQFPGNNGTSFKTDAGDALSALARKAGSLEDFAPSPPAVGRFAALFQHISNFVLSASALGAASLSTIKETYESSTLSTAHQVTLSTATAASLSSLMDLAVAVGKYCNPSSTSAQIQNTAWMASAGKLVGSKHLETYGGKYQTTLLGTSMMLFVNGTGVLAGGHESKQEMDETSTSAPLGLPSPSEAPGTELQHLDTLQNCIGFAALAYRLFGDALTTGVVDWMSAREAKRNMDVVERALNYEEGFGTEGRYRVRDAEWDLEAGEASDDSGMDDRSLKSVSSSVANASDTPLVMNL</sequence>
<feature type="compositionally biased region" description="Polar residues" evidence="1">
    <location>
        <begin position="297"/>
        <end position="308"/>
    </location>
</feature>
<evidence type="ECO:0000313" key="3">
    <source>
        <dbReference type="Proteomes" id="UP000366065"/>
    </source>
</evidence>